<keyword evidence="3" id="KW-1185">Reference proteome</keyword>
<evidence type="ECO:0000313" key="3">
    <source>
        <dbReference type="Proteomes" id="UP000886998"/>
    </source>
</evidence>
<dbReference type="InterPro" id="IPR044659">
    <property type="entry name" value="PELPK1_2"/>
</dbReference>
<feature type="compositionally biased region" description="Low complexity" evidence="1">
    <location>
        <begin position="165"/>
        <end position="177"/>
    </location>
</feature>
<evidence type="ECO:0000256" key="1">
    <source>
        <dbReference type="SAM" id="MobiDB-lite"/>
    </source>
</evidence>
<dbReference type="PANTHER" id="PTHR33088">
    <property type="entry name" value="MUCIN-2"/>
    <property type="match status" value="1"/>
</dbReference>
<feature type="compositionally biased region" description="Low complexity" evidence="1">
    <location>
        <begin position="192"/>
        <end position="201"/>
    </location>
</feature>
<sequence length="225" mass="24174">MPDNTPTSALFLYYIMADARRQKHQFRKIPEYDAVESHPLESNERLQLFGKSEESHMRRRHPTRESNVDEARQFPQWTPPPIPNIPTIPNGGGIPTMPSGGGFPTMPNGEGMPTMPGMPNERPTMPSIPGFPRIESRNHPSEEMEMIESRQFPGVPGVTMPGGMPGMPTMPGMPNMPNGGGIPTMPSGGGVPTMPGMPNMPNGGGIPTMPSGGGIPTMPNIPNGS</sequence>
<feature type="region of interest" description="Disordered" evidence="1">
    <location>
        <begin position="49"/>
        <end position="85"/>
    </location>
</feature>
<reference evidence="2" key="1">
    <citation type="submission" date="2020-08" db="EMBL/GenBank/DDBJ databases">
        <title>Multicomponent nature underlies the extraordinary mechanical properties of spider dragline silk.</title>
        <authorList>
            <person name="Kono N."/>
            <person name="Nakamura H."/>
            <person name="Mori M."/>
            <person name="Yoshida Y."/>
            <person name="Ohtoshi R."/>
            <person name="Malay A.D."/>
            <person name="Moran D.A.P."/>
            <person name="Tomita M."/>
            <person name="Numata K."/>
            <person name="Arakawa K."/>
        </authorList>
    </citation>
    <scope>NUCLEOTIDE SEQUENCE</scope>
</reference>
<comment type="caution">
    <text evidence="2">The sequence shown here is derived from an EMBL/GenBank/DDBJ whole genome shotgun (WGS) entry which is preliminary data.</text>
</comment>
<accession>A0A8X6YVK4</accession>
<gene>
    <name evidence="2" type="ORF">TNIN_274701</name>
</gene>
<organism evidence="2 3">
    <name type="scientific">Trichonephila inaurata madagascariensis</name>
    <dbReference type="NCBI Taxonomy" id="2747483"/>
    <lineage>
        <taxon>Eukaryota</taxon>
        <taxon>Metazoa</taxon>
        <taxon>Ecdysozoa</taxon>
        <taxon>Arthropoda</taxon>
        <taxon>Chelicerata</taxon>
        <taxon>Arachnida</taxon>
        <taxon>Araneae</taxon>
        <taxon>Araneomorphae</taxon>
        <taxon>Entelegynae</taxon>
        <taxon>Araneoidea</taxon>
        <taxon>Nephilidae</taxon>
        <taxon>Trichonephila</taxon>
        <taxon>Trichonephila inaurata</taxon>
    </lineage>
</organism>
<feature type="compositionally biased region" description="Gly residues" evidence="1">
    <location>
        <begin position="202"/>
        <end position="215"/>
    </location>
</feature>
<proteinExistence type="predicted"/>
<evidence type="ECO:0000313" key="2">
    <source>
        <dbReference type="EMBL" id="GFY78657.1"/>
    </source>
</evidence>
<name>A0A8X6YVK4_9ARAC</name>
<protein>
    <submittedName>
        <fullName evidence="2">Uncharacterized protein</fullName>
    </submittedName>
</protein>
<dbReference type="AlphaFoldDB" id="A0A8X6YVK4"/>
<dbReference type="PANTHER" id="PTHR33088:SF95">
    <property type="entry name" value="PRE-MRNA POLYADENYLATION FACTOR FIP1-LIKE"/>
    <property type="match status" value="1"/>
</dbReference>
<feature type="region of interest" description="Disordered" evidence="1">
    <location>
        <begin position="165"/>
        <end position="225"/>
    </location>
</feature>
<feature type="compositionally biased region" description="Gly residues" evidence="1">
    <location>
        <begin position="178"/>
        <end position="191"/>
    </location>
</feature>
<dbReference type="Proteomes" id="UP000886998">
    <property type="component" value="Unassembled WGS sequence"/>
</dbReference>
<feature type="compositionally biased region" description="Basic and acidic residues" evidence="1">
    <location>
        <begin position="63"/>
        <end position="72"/>
    </location>
</feature>
<dbReference type="EMBL" id="BMAV01023122">
    <property type="protein sequence ID" value="GFY78657.1"/>
    <property type="molecule type" value="Genomic_DNA"/>
</dbReference>